<gene>
    <name evidence="2" type="ORF">ACFPRA_19960</name>
</gene>
<dbReference type="InterPro" id="IPR006842">
    <property type="entry name" value="Transposase_31"/>
</dbReference>
<keyword evidence="3" id="KW-1185">Reference proteome</keyword>
<evidence type="ECO:0000259" key="1">
    <source>
        <dbReference type="Pfam" id="PF04754"/>
    </source>
</evidence>
<evidence type="ECO:0000313" key="3">
    <source>
        <dbReference type="Proteomes" id="UP001596109"/>
    </source>
</evidence>
<name>A0ABW0TNW9_9BACL</name>
<proteinExistence type="predicted"/>
<accession>A0ABW0TNW9</accession>
<comment type="caution">
    <text evidence="2">The sequence shown here is derived from an EMBL/GenBank/DDBJ whole genome shotgun (WGS) entry which is preliminary data.</text>
</comment>
<sequence>MQNFDYFIYDLTTCSDEEIKGKAQMHILLTLFRYIFLKEKDKLLASILRSIHYLNELKDKQKGMEYYETMTRYIFTAAKDLTKKDVEKIISGETKNERVKKIDRGI</sequence>
<reference evidence="3" key="1">
    <citation type="journal article" date="2019" name="Int. J. Syst. Evol. Microbiol.">
        <title>The Global Catalogue of Microorganisms (GCM) 10K type strain sequencing project: providing services to taxonomists for standard genome sequencing and annotation.</title>
        <authorList>
            <consortium name="The Broad Institute Genomics Platform"/>
            <consortium name="The Broad Institute Genome Sequencing Center for Infectious Disease"/>
            <person name="Wu L."/>
            <person name="Ma J."/>
        </authorList>
    </citation>
    <scope>NUCLEOTIDE SEQUENCE [LARGE SCALE GENOMIC DNA]</scope>
    <source>
        <strain evidence="3">CGMCC 4.1434</strain>
    </source>
</reference>
<protein>
    <submittedName>
        <fullName evidence="2">Rpn family recombination-promoting nuclease/putative transposase</fullName>
    </submittedName>
</protein>
<dbReference type="EMBL" id="JBHSNO010000015">
    <property type="protein sequence ID" value="MFC5591160.1"/>
    <property type="molecule type" value="Genomic_DNA"/>
</dbReference>
<dbReference type="Proteomes" id="UP001596109">
    <property type="component" value="Unassembled WGS sequence"/>
</dbReference>
<feature type="domain" description="Transposase (putative) YhgA-like" evidence="1">
    <location>
        <begin position="2"/>
        <end position="60"/>
    </location>
</feature>
<dbReference type="RefSeq" id="WP_381438592.1">
    <property type="nucleotide sequence ID" value="NZ_JBHSNO010000015.1"/>
</dbReference>
<organism evidence="2 3">
    <name type="scientific">Sporosarcina soli</name>
    <dbReference type="NCBI Taxonomy" id="334736"/>
    <lineage>
        <taxon>Bacteria</taxon>
        <taxon>Bacillati</taxon>
        <taxon>Bacillota</taxon>
        <taxon>Bacilli</taxon>
        <taxon>Bacillales</taxon>
        <taxon>Caryophanaceae</taxon>
        <taxon>Sporosarcina</taxon>
    </lineage>
</organism>
<dbReference type="Pfam" id="PF04754">
    <property type="entry name" value="Transposase_31"/>
    <property type="match status" value="1"/>
</dbReference>
<evidence type="ECO:0000313" key="2">
    <source>
        <dbReference type="EMBL" id="MFC5591160.1"/>
    </source>
</evidence>